<accession>A0A0P8WFE1</accession>
<proteinExistence type="predicted"/>
<evidence type="ECO:0000313" key="2">
    <source>
        <dbReference type="Proteomes" id="UP000050349"/>
    </source>
</evidence>
<name>A0A0P8WFE1_PSEFL</name>
<dbReference type="Proteomes" id="UP000050349">
    <property type="component" value="Unassembled WGS sequence"/>
</dbReference>
<reference evidence="1 2" key="1">
    <citation type="submission" date="2015-09" db="EMBL/GenBank/DDBJ databases">
        <authorList>
            <person name="Jackson K.R."/>
            <person name="Lunt B.L."/>
            <person name="Fisher J.N.B."/>
            <person name="Gardner A.V."/>
            <person name="Bailey M.E."/>
            <person name="Deus L.M."/>
            <person name="Earl A.S."/>
            <person name="Gibby P.D."/>
            <person name="Hartmann K.A."/>
            <person name="Liu J.E."/>
            <person name="Manci A.M."/>
            <person name="Nielsen D.A."/>
            <person name="Solomon M.B."/>
            <person name="Breakwell D.P."/>
            <person name="Burnett S.H."/>
            <person name="Grose J.H."/>
        </authorList>
    </citation>
    <scope>NUCLEOTIDE SEQUENCE [LARGE SCALE GENOMIC DNA]</scope>
    <source>
        <strain evidence="1 2">S613</strain>
    </source>
</reference>
<comment type="caution">
    <text evidence="1">The sequence shown here is derived from an EMBL/GenBank/DDBJ whole genome shotgun (WGS) entry which is preliminary data.</text>
</comment>
<dbReference type="EMBL" id="LJXB01000094">
    <property type="protein sequence ID" value="KPU50806.1"/>
    <property type="molecule type" value="Genomic_DNA"/>
</dbReference>
<sequence length="84" mass="9623">MRQSKYRNLFDSTASEGISATWYHSTFQLIASFEQQNGHTPRFTFNSLEIVFFKSAAIIQFSSASVFYLPNPLPGNAIFHRRCP</sequence>
<dbReference type="PATRIC" id="fig|294.162.peg.6349"/>
<dbReference type="AlphaFoldDB" id="A0A0P8WFE1"/>
<gene>
    <name evidence="1" type="ORF">AN403_181</name>
</gene>
<evidence type="ECO:0000313" key="1">
    <source>
        <dbReference type="EMBL" id="KPU50806.1"/>
    </source>
</evidence>
<organism evidence="1 2">
    <name type="scientific">Pseudomonas fluorescens</name>
    <dbReference type="NCBI Taxonomy" id="294"/>
    <lineage>
        <taxon>Bacteria</taxon>
        <taxon>Pseudomonadati</taxon>
        <taxon>Pseudomonadota</taxon>
        <taxon>Gammaproteobacteria</taxon>
        <taxon>Pseudomonadales</taxon>
        <taxon>Pseudomonadaceae</taxon>
        <taxon>Pseudomonas</taxon>
    </lineage>
</organism>
<protein>
    <submittedName>
        <fullName evidence="1">Uncharacterized protein</fullName>
    </submittedName>
</protein>